<evidence type="ECO:0000313" key="1">
    <source>
        <dbReference type="EMBL" id="KAJ9490867.1"/>
    </source>
</evidence>
<reference evidence="1" key="2">
    <citation type="journal article" date="2016" name="Fungal Biol.">
        <title>Ochratoxin A production by Penicillium thymicola.</title>
        <authorList>
            <person name="Nguyen H.D.T."/>
            <person name="McMullin D.R."/>
            <person name="Ponomareva E."/>
            <person name="Riley R."/>
            <person name="Pomraning K.R."/>
            <person name="Baker S.E."/>
            <person name="Seifert K.A."/>
        </authorList>
    </citation>
    <scope>NUCLEOTIDE SEQUENCE</scope>
    <source>
        <strain evidence="1">DAOM 180753</strain>
    </source>
</reference>
<organism evidence="1 2">
    <name type="scientific">Penicillium thymicola</name>
    <dbReference type="NCBI Taxonomy" id="293382"/>
    <lineage>
        <taxon>Eukaryota</taxon>
        <taxon>Fungi</taxon>
        <taxon>Dikarya</taxon>
        <taxon>Ascomycota</taxon>
        <taxon>Pezizomycotina</taxon>
        <taxon>Eurotiomycetes</taxon>
        <taxon>Eurotiomycetidae</taxon>
        <taxon>Eurotiales</taxon>
        <taxon>Aspergillaceae</taxon>
        <taxon>Penicillium</taxon>
    </lineage>
</organism>
<gene>
    <name evidence="1" type="ORF">VN97_g2419</name>
</gene>
<dbReference type="EMBL" id="LACB01000046">
    <property type="protein sequence ID" value="KAJ9490867.1"/>
    <property type="molecule type" value="Genomic_DNA"/>
</dbReference>
<comment type="caution">
    <text evidence="1">The sequence shown here is derived from an EMBL/GenBank/DDBJ whole genome shotgun (WGS) entry which is preliminary data.</text>
</comment>
<evidence type="ECO:0000313" key="2">
    <source>
        <dbReference type="Proteomes" id="UP001227192"/>
    </source>
</evidence>
<accession>A0AAI9TPR4</accession>
<protein>
    <submittedName>
        <fullName evidence="1">Uncharacterized protein</fullName>
    </submittedName>
</protein>
<dbReference type="Proteomes" id="UP001227192">
    <property type="component" value="Unassembled WGS sequence"/>
</dbReference>
<sequence>MPLNNSRPGLLKVSKARPWQMEIPPSGRAYGMEYCYSVGKWASRYRARAVICNNLENESSSVDTSECCLLLHSWVNNYLDISGYSYIGSCLLSSHSPSHFYFSLSPLPSSSLSPFVH</sequence>
<dbReference type="AlphaFoldDB" id="A0AAI9TPR4"/>
<keyword evidence="2" id="KW-1185">Reference proteome</keyword>
<name>A0AAI9TPR4_PENTH</name>
<proteinExistence type="predicted"/>
<reference evidence="1" key="1">
    <citation type="submission" date="2015-06" db="EMBL/GenBank/DDBJ databases">
        <authorList>
            <person name="Nguyen H."/>
        </authorList>
    </citation>
    <scope>NUCLEOTIDE SEQUENCE</scope>
    <source>
        <strain evidence="1">DAOM 180753</strain>
    </source>
</reference>